<protein>
    <submittedName>
        <fullName evidence="5">Alpha-N-acetylglucosaminidase TIM-barrel domain-containing protein</fullName>
    </submittedName>
</protein>
<dbReference type="PANTHER" id="PTHR12872">
    <property type="entry name" value="ALPHA-N-ACETYLGLUCOSAMINIDASE"/>
    <property type="match status" value="1"/>
</dbReference>
<evidence type="ECO:0000256" key="1">
    <source>
        <dbReference type="ARBA" id="ARBA00022801"/>
    </source>
</evidence>
<proteinExistence type="predicted"/>
<dbReference type="Gene3D" id="3.20.20.80">
    <property type="entry name" value="Glycosidases"/>
    <property type="match status" value="1"/>
</dbReference>
<dbReference type="InterPro" id="IPR024240">
    <property type="entry name" value="NAGLU_N"/>
</dbReference>
<evidence type="ECO:0000259" key="3">
    <source>
        <dbReference type="Pfam" id="PF12971"/>
    </source>
</evidence>
<evidence type="ECO:0000313" key="6">
    <source>
        <dbReference type="Proteomes" id="UP001595997"/>
    </source>
</evidence>
<accession>A0ABV9A1Y8</accession>
<gene>
    <name evidence="5" type="ORF">ACFPA8_02315</name>
</gene>
<dbReference type="EMBL" id="JBHSFH010000003">
    <property type="protein sequence ID" value="MFC4492969.1"/>
    <property type="molecule type" value="Genomic_DNA"/>
</dbReference>
<dbReference type="Gene3D" id="2.60.120.200">
    <property type="match status" value="1"/>
</dbReference>
<dbReference type="InterPro" id="IPR007781">
    <property type="entry name" value="NAGLU"/>
</dbReference>
<evidence type="ECO:0000313" key="5">
    <source>
        <dbReference type="EMBL" id="MFC4492969.1"/>
    </source>
</evidence>
<dbReference type="InterPro" id="IPR024732">
    <property type="entry name" value="NAGLU_C"/>
</dbReference>
<dbReference type="InterPro" id="IPR006311">
    <property type="entry name" value="TAT_signal"/>
</dbReference>
<comment type="caution">
    <text evidence="5">The sequence shown here is derived from an EMBL/GenBank/DDBJ whole genome shotgun (WGS) entry which is preliminary data.</text>
</comment>
<reference evidence="6" key="1">
    <citation type="journal article" date="2019" name="Int. J. Syst. Evol. Microbiol.">
        <title>The Global Catalogue of Microorganisms (GCM) 10K type strain sequencing project: providing services to taxonomists for standard genome sequencing and annotation.</title>
        <authorList>
            <consortium name="The Broad Institute Genomics Platform"/>
            <consortium name="The Broad Institute Genome Sequencing Center for Infectious Disease"/>
            <person name="Wu L."/>
            <person name="Ma J."/>
        </authorList>
    </citation>
    <scope>NUCLEOTIDE SEQUENCE [LARGE SCALE GENOMIC DNA]</scope>
    <source>
        <strain evidence="6">CGMCC 4.7357</strain>
    </source>
</reference>
<dbReference type="Pfam" id="PF12972">
    <property type="entry name" value="NAGLU_C"/>
    <property type="match status" value="1"/>
</dbReference>
<keyword evidence="6" id="KW-1185">Reference proteome</keyword>
<feature type="domain" description="Alpha-N-acetylglucosaminidase N-terminal" evidence="3">
    <location>
        <begin position="52"/>
        <end position="130"/>
    </location>
</feature>
<evidence type="ECO:0000259" key="2">
    <source>
        <dbReference type="Pfam" id="PF05089"/>
    </source>
</evidence>
<keyword evidence="1" id="KW-0378">Hydrolase</keyword>
<dbReference type="InterPro" id="IPR029018">
    <property type="entry name" value="Hex-like_dom2"/>
</dbReference>
<dbReference type="Pfam" id="PF12971">
    <property type="entry name" value="NAGLU_N"/>
    <property type="match status" value="1"/>
</dbReference>
<feature type="domain" description="Alpha-N-acetylglucosaminidase tim-barrel" evidence="2">
    <location>
        <begin position="144"/>
        <end position="465"/>
    </location>
</feature>
<dbReference type="RefSeq" id="WP_386441452.1">
    <property type="nucleotide sequence ID" value="NZ_JBHSFH010000003.1"/>
</dbReference>
<dbReference type="Pfam" id="PF05089">
    <property type="entry name" value="NAGLU"/>
    <property type="match status" value="1"/>
</dbReference>
<sequence>MEDINRRTLLGTAGAIGAGAALGGSANPAAAEVAAEVAAGRDARRADTDMGPAQAAVRRLLPDHAGQISFTALTSGKERFKVSGSEGAVEIAGSSPAVALTGLHWYLKYTCHAHVSWAGSQLDLPAKLPAPGSPHEHSATVAHRFMLNDTHDGYTAPYADWDHWERFIDVMALHGCNEVLVTTGSEGVYHRLLKDFGYSDAEARSWIPAPSHQPWWLLQNLSEYGGPVSAGLLERRTELGRRIVARLRELGMHAVLPGYFGTVPDDFADRNPGGRTVPQGDWNGLTRPAWLDPRTAVFRKVAAAYYAHQKDLFGEIRHVKMDLLHEGGKAGDVPVPDAARAVEKALQTALPGATWVILGWQHNPRRELLDALRHKDRAMVVDGLSDLEKITDREKDWGGVPYAFGTIHNFGGRTTVGAKTHMWADRFAAWRDRAGSKLVGTAYMPESTHRDPAAFELFSELAWRQEPVDRDQWFADYAKLRYGGDDARARSAFATLRSTAYEISSTDGRPHDSIFSARPSLSARSGAHYATKSPAFDLADFDPALTALLDVAESLRGSDAYRYDLADTARQALANRSWLLIGQLKSAYEREDLAGFRRLSTQWLSLMRLSEEVADTHRSFLLGPWLADARRQAGSAADEQDRLERTARTLLGPWADRPAADKGKLANYANRDWQGLIGDYHLPQWRAYLEALEDALAQGNAPKSFDWYELEAAWTRERKEYPQRPSGDAYRTAQRVHTALAKAPFQGSVEVKSDPATLEPGATGDFDAVFRNENGLRPTGTVDFSLTGLRDAEPQGSTSVLQVRQGERATVKWRVRAPKDKLKEPLRPMDYELTVEYGPEGERRVRMPHQGKLYVAGPLDDGLSTFTTNDAVFGQLGRRFAINGAGDDMWKGTSHFGAVYRAGALRDGVSVTVRVTSQEVTGPWARAGIIARNDLPGTGSPGFVNLSVTPANGVVLSYDSDGDGELDTFKQVTGVTAPVLLRLTRDGQTFRGALSTDDGAGWRSVGTVQVPAAGSHQDVGLFMSATNGGNGARGTVEFEDFDVR</sequence>
<feature type="domain" description="Alpha-N-acetylglucosaminidase C-terminal" evidence="4">
    <location>
        <begin position="473"/>
        <end position="737"/>
    </location>
</feature>
<dbReference type="PROSITE" id="PS51318">
    <property type="entry name" value="TAT"/>
    <property type="match status" value="1"/>
</dbReference>
<dbReference type="Gene3D" id="1.20.120.670">
    <property type="entry name" value="N-acetyl-b-d-glucoasminidase"/>
    <property type="match status" value="1"/>
</dbReference>
<name>A0ABV9A1Y8_9ACTN</name>
<dbReference type="PANTHER" id="PTHR12872:SF1">
    <property type="entry name" value="ALPHA-N-ACETYLGLUCOSAMINIDASE"/>
    <property type="match status" value="1"/>
</dbReference>
<evidence type="ECO:0000259" key="4">
    <source>
        <dbReference type="Pfam" id="PF12972"/>
    </source>
</evidence>
<dbReference type="Gene3D" id="3.30.379.10">
    <property type="entry name" value="Chitobiase/beta-hexosaminidase domain 2-like"/>
    <property type="match status" value="1"/>
</dbReference>
<organism evidence="5 6">
    <name type="scientific">Streptomyces ovatisporus</name>
    <dbReference type="NCBI Taxonomy" id="1128682"/>
    <lineage>
        <taxon>Bacteria</taxon>
        <taxon>Bacillati</taxon>
        <taxon>Actinomycetota</taxon>
        <taxon>Actinomycetes</taxon>
        <taxon>Kitasatosporales</taxon>
        <taxon>Streptomycetaceae</taxon>
        <taxon>Streptomyces</taxon>
    </lineage>
</organism>
<dbReference type="Proteomes" id="UP001595997">
    <property type="component" value="Unassembled WGS sequence"/>
</dbReference>
<dbReference type="InterPro" id="IPR024733">
    <property type="entry name" value="NAGLU_tim-barrel"/>
</dbReference>